<accession>A0A392PFC3</accession>
<dbReference type="AlphaFoldDB" id="A0A392PFC3"/>
<feature type="compositionally biased region" description="Basic residues" evidence="1">
    <location>
        <begin position="72"/>
        <end position="81"/>
    </location>
</feature>
<evidence type="ECO:0000313" key="2">
    <source>
        <dbReference type="EMBL" id="MCI09565.1"/>
    </source>
</evidence>
<evidence type="ECO:0000256" key="1">
    <source>
        <dbReference type="SAM" id="MobiDB-lite"/>
    </source>
</evidence>
<sequence>MKCFSCHSRNDVVVAISIPVESQPPTRHRSSNWKPSLSTIMEEEDCAEKFEDHNNNVNKKPPKKKLHFTCFSHKSHNRSKSRRVEMPNPIISFS</sequence>
<comment type="caution">
    <text evidence="2">The sequence shown here is derived from an EMBL/GenBank/DDBJ whole genome shotgun (WGS) entry which is preliminary data.</text>
</comment>
<proteinExistence type="predicted"/>
<reference evidence="2 3" key="1">
    <citation type="journal article" date="2018" name="Front. Plant Sci.">
        <title>Red Clover (Trifolium pratense) and Zigzag Clover (T. medium) - A Picture of Genomic Similarities and Differences.</title>
        <authorList>
            <person name="Dluhosova J."/>
            <person name="Istvanek J."/>
            <person name="Nedelnik J."/>
            <person name="Repkova J."/>
        </authorList>
    </citation>
    <scope>NUCLEOTIDE SEQUENCE [LARGE SCALE GENOMIC DNA]</scope>
    <source>
        <strain evidence="3">cv. 10/8</strain>
        <tissue evidence="2">Leaf</tissue>
    </source>
</reference>
<dbReference type="Proteomes" id="UP000265520">
    <property type="component" value="Unassembled WGS sequence"/>
</dbReference>
<evidence type="ECO:0000313" key="3">
    <source>
        <dbReference type="Proteomes" id="UP000265520"/>
    </source>
</evidence>
<organism evidence="2 3">
    <name type="scientific">Trifolium medium</name>
    <dbReference type="NCBI Taxonomy" id="97028"/>
    <lineage>
        <taxon>Eukaryota</taxon>
        <taxon>Viridiplantae</taxon>
        <taxon>Streptophyta</taxon>
        <taxon>Embryophyta</taxon>
        <taxon>Tracheophyta</taxon>
        <taxon>Spermatophyta</taxon>
        <taxon>Magnoliopsida</taxon>
        <taxon>eudicotyledons</taxon>
        <taxon>Gunneridae</taxon>
        <taxon>Pentapetalae</taxon>
        <taxon>rosids</taxon>
        <taxon>fabids</taxon>
        <taxon>Fabales</taxon>
        <taxon>Fabaceae</taxon>
        <taxon>Papilionoideae</taxon>
        <taxon>50 kb inversion clade</taxon>
        <taxon>NPAAA clade</taxon>
        <taxon>Hologalegina</taxon>
        <taxon>IRL clade</taxon>
        <taxon>Trifolieae</taxon>
        <taxon>Trifolium</taxon>
    </lineage>
</organism>
<feature type="non-terminal residue" evidence="2">
    <location>
        <position position="94"/>
    </location>
</feature>
<feature type="region of interest" description="Disordered" evidence="1">
    <location>
        <begin position="72"/>
        <end position="94"/>
    </location>
</feature>
<protein>
    <submittedName>
        <fullName evidence="2">Uncharacterized protein</fullName>
    </submittedName>
</protein>
<name>A0A392PFC3_9FABA</name>
<keyword evidence="3" id="KW-1185">Reference proteome</keyword>
<dbReference type="EMBL" id="LXQA010073127">
    <property type="protein sequence ID" value="MCI09565.1"/>
    <property type="molecule type" value="Genomic_DNA"/>
</dbReference>